<dbReference type="AlphaFoldDB" id="A0A6C0BY74"/>
<feature type="transmembrane region" description="Helical" evidence="1">
    <location>
        <begin position="34"/>
        <end position="52"/>
    </location>
</feature>
<keyword evidence="1" id="KW-0812">Transmembrane</keyword>
<proteinExistence type="predicted"/>
<evidence type="ECO:0008006" key="3">
    <source>
        <dbReference type="Google" id="ProtNLM"/>
    </source>
</evidence>
<evidence type="ECO:0000313" key="2">
    <source>
        <dbReference type="EMBL" id="QHS97040.1"/>
    </source>
</evidence>
<name>A0A6C0BY74_9ZZZZ</name>
<feature type="transmembrane region" description="Helical" evidence="1">
    <location>
        <begin position="85"/>
        <end position="105"/>
    </location>
</feature>
<organism evidence="2">
    <name type="scientific">viral metagenome</name>
    <dbReference type="NCBI Taxonomy" id="1070528"/>
    <lineage>
        <taxon>unclassified sequences</taxon>
        <taxon>metagenomes</taxon>
        <taxon>organismal metagenomes</taxon>
    </lineage>
</organism>
<dbReference type="EMBL" id="MN739284">
    <property type="protein sequence ID" value="QHS97040.1"/>
    <property type="molecule type" value="Genomic_DNA"/>
</dbReference>
<reference evidence="2" key="1">
    <citation type="journal article" date="2020" name="Nature">
        <title>Giant virus diversity and host interactions through global metagenomics.</title>
        <authorList>
            <person name="Schulz F."/>
            <person name="Roux S."/>
            <person name="Paez-Espino D."/>
            <person name="Jungbluth S."/>
            <person name="Walsh D.A."/>
            <person name="Denef V.J."/>
            <person name="McMahon K.D."/>
            <person name="Konstantinidis K.T."/>
            <person name="Eloe-Fadrosh E.A."/>
            <person name="Kyrpides N.C."/>
            <person name="Woyke T."/>
        </authorList>
    </citation>
    <scope>NUCLEOTIDE SEQUENCE</scope>
    <source>
        <strain evidence="2">GVMAG-M-3300020166-5</strain>
    </source>
</reference>
<accession>A0A6C0BY74</accession>
<sequence>MKNQVSQNPEYSSRLFWSSSTTIISVYSAWHNELYFGLARSIIVLLTSLLYWSNPVDGFRRKTDMVCANGFISYQLLVTAQDLPLIARTMYTASAIACILCYINARSYGRRKNPNFDLASKWHMLIHIFGNMGNLILFDGVGKKYISWNVQ</sequence>
<evidence type="ECO:0000256" key="1">
    <source>
        <dbReference type="SAM" id="Phobius"/>
    </source>
</evidence>
<protein>
    <recommendedName>
        <fullName evidence="3">Post-GPI attachment to proteins factor 3</fullName>
    </recommendedName>
</protein>
<keyword evidence="1" id="KW-1133">Transmembrane helix</keyword>
<keyword evidence="1" id="KW-0472">Membrane</keyword>